<dbReference type="Proteomes" id="UP000001628">
    <property type="component" value="Unassembled WGS sequence"/>
</dbReference>
<keyword evidence="3" id="KW-1185">Reference proteome</keyword>
<sequence>MATVDSVRDFMKILIFRSQHQHQHQQQQQQQQQTRAG</sequence>
<accession>A0A0A0HSE1</accession>
<proteinExistence type="predicted"/>
<dbReference type="GeneID" id="22588244"/>
<dbReference type="HOGENOM" id="CLU_3351276_0_0_1"/>
<evidence type="ECO:0000256" key="1">
    <source>
        <dbReference type="SAM" id="MobiDB-lite"/>
    </source>
</evidence>
<dbReference type="KEGG" id="pbn:PADG_12347"/>
<feature type="region of interest" description="Disordered" evidence="1">
    <location>
        <begin position="18"/>
        <end position="37"/>
    </location>
</feature>
<evidence type="ECO:0000313" key="2">
    <source>
        <dbReference type="EMBL" id="KGM91572.1"/>
    </source>
</evidence>
<evidence type="ECO:0000313" key="3">
    <source>
        <dbReference type="Proteomes" id="UP000001628"/>
    </source>
</evidence>
<name>A0A0A0HSE1_PARBD</name>
<dbReference type="RefSeq" id="XP_010763189.1">
    <property type="nucleotide sequence ID" value="XM_010764887.1"/>
</dbReference>
<reference evidence="2 3" key="1">
    <citation type="journal article" date="2011" name="PLoS Genet.">
        <title>Comparative genomic analysis of human fungal pathogens causing paracoccidioidomycosis.</title>
        <authorList>
            <person name="Desjardins C.A."/>
            <person name="Champion M.D."/>
            <person name="Holder J.W."/>
            <person name="Muszewska A."/>
            <person name="Goldberg J."/>
            <person name="Bailao A.M."/>
            <person name="Brigido M.M."/>
            <person name="Ferreira M.E."/>
            <person name="Garcia A.M."/>
            <person name="Grynberg M."/>
            <person name="Gujja S."/>
            <person name="Heiman D.I."/>
            <person name="Henn M.R."/>
            <person name="Kodira C.D."/>
            <person name="Leon-Narvaez H."/>
            <person name="Longo L.V."/>
            <person name="Ma L.J."/>
            <person name="Malavazi I."/>
            <person name="Matsuo A.L."/>
            <person name="Morais F.V."/>
            <person name="Pereira M."/>
            <person name="Rodriguez-Brito S."/>
            <person name="Sakthikumar S."/>
            <person name="Salem-Izacc S.M."/>
            <person name="Sykes S.M."/>
            <person name="Teixeira M.M."/>
            <person name="Vallejo M.C."/>
            <person name="Walter M.E."/>
            <person name="Yandava C."/>
            <person name="Young S."/>
            <person name="Zeng Q."/>
            <person name="Zucker J."/>
            <person name="Felipe M.S."/>
            <person name="Goldman G.H."/>
            <person name="Haas B.J."/>
            <person name="McEwen J.G."/>
            <person name="Nino-Vega G."/>
            <person name="Puccia R."/>
            <person name="San-Blas G."/>
            <person name="Soares C.M."/>
            <person name="Birren B.W."/>
            <person name="Cuomo C.A."/>
        </authorList>
    </citation>
    <scope>NUCLEOTIDE SEQUENCE [LARGE SCALE GENOMIC DNA]</scope>
    <source>
        <strain evidence="2 3">Pb18</strain>
    </source>
</reference>
<dbReference type="VEuPathDB" id="FungiDB:PADG_12347"/>
<protein>
    <submittedName>
        <fullName evidence="2">Uncharacterized protein</fullName>
    </submittedName>
</protein>
<dbReference type="EMBL" id="KN275968">
    <property type="protein sequence ID" value="KGM91572.1"/>
    <property type="molecule type" value="Genomic_DNA"/>
</dbReference>
<organism evidence="2 3">
    <name type="scientific">Paracoccidioides brasiliensis (strain Pb18)</name>
    <dbReference type="NCBI Taxonomy" id="502780"/>
    <lineage>
        <taxon>Eukaryota</taxon>
        <taxon>Fungi</taxon>
        <taxon>Dikarya</taxon>
        <taxon>Ascomycota</taxon>
        <taxon>Pezizomycotina</taxon>
        <taxon>Eurotiomycetes</taxon>
        <taxon>Eurotiomycetidae</taxon>
        <taxon>Onygenales</taxon>
        <taxon>Ajellomycetaceae</taxon>
        <taxon>Paracoccidioides</taxon>
    </lineage>
</organism>
<feature type="compositionally biased region" description="Low complexity" evidence="1">
    <location>
        <begin position="24"/>
        <end position="37"/>
    </location>
</feature>
<gene>
    <name evidence="2" type="ORF">PADG_12347</name>
</gene>
<dbReference type="AlphaFoldDB" id="A0A0A0HSE1"/>
<dbReference type="InParanoid" id="A0A0A0HSE1"/>